<gene>
    <name evidence="1" type="ORF">D8S85_00085</name>
</gene>
<accession>A0A3S9VNI1</accession>
<evidence type="ECO:0000313" key="1">
    <source>
        <dbReference type="EMBL" id="AZS28102.1"/>
    </source>
</evidence>
<keyword evidence="2" id="KW-1185">Reference proteome</keyword>
<dbReference type="AlphaFoldDB" id="A0A3S9VNI1"/>
<evidence type="ECO:0000313" key="2">
    <source>
        <dbReference type="Proteomes" id="UP000270673"/>
    </source>
</evidence>
<dbReference type="KEGG" id="buy:D8S85_00085"/>
<protein>
    <submittedName>
        <fullName evidence="1">Uncharacterized protein</fullName>
    </submittedName>
</protein>
<reference evidence="1 2" key="1">
    <citation type="submission" date="2018-10" db="EMBL/GenBank/DDBJ databases">
        <title>Butyricimonas faecalis sp. nov., isolated from human faeces and emended description of the genus Butyricimonas.</title>
        <authorList>
            <person name="Le Roy T."/>
            <person name="Van der Smissen P."/>
            <person name="Paquot A."/>
            <person name="Delzenne N."/>
            <person name="Muccioli G."/>
            <person name="Collet J.-F."/>
            <person name="Cani P.D."/>
        </authorList>
    </citation>
    <scope>NUCLEOTIDE SEQUENCE [LARGE SCALE GENOMIC DNA]</scope>
    <source>
        <strain evidence="1 2">H184</strain>
    </source>
</reference>
<dbReference type="Proteomes" id="UP000270673">
    <property type="component" value="Chromosome"/>
</dbReference>
<sequence>MKKNTNHFERLSQAQQAENALKEHKKRVGEVEYVAINERTTFEFPASLSKEEREIRIENYKKRHKPLV</sequence>
<dbReference type="EMBL" id="CP032819">
    <property type="protein sequence ID" value="AZS28102.1"/>
    <property type="molecule type" value="Genomic_DNA"/>
</dbReference>
<proteinExistence type="predicted"/>
<name>A0A3S9VNI1_9BACT</name>
<organism evidence="1 2">
    <name type="scientific">Butyricimonas faecalis</name>
    <dbReference type="NCBI Taxonomy" id="2093856"/>
    <lineage>
        <taxon>Bacteria</taxon>
        <taxon>Pseudomonadati</taxon>
        <taxon>Bacteroidota</taxon>
        <taxon>Bacteroidia</taxon>
        <taxon>Bacteroidales</taxon>
        <taxon>Odoribacteraceae</taxon>
        <taxon>Butyricimonas</taxon>
    </lineage>
</organism>
<dbReference type="RefSeq" id="WP_106624251.1">
    <property type="nucleotide sequence ID" value="NZ_CP032819.1"/>
</dbReference>
<dbReference type="OrthoDB" id="1042790at2"/>